<dbReference type="SUPFAM" id="SSF51905">
    <property type="entry name" value="FAD/NAD(P)-binding domain"/>
    <property type="match status" value="1"/>
</dbReference>
<dbReference type="Pfam" id="PF01494">
    <property type="entry name" value="FAD_binding_3"/>
    <property type="match status" value="1"/>
</dbReference>
<protein>
    <submittedName>
        <fullName evidence="2">Tryptophan halogenase</fullName>
    </submittedName>
</protein>
<dbReference type="GO" id="GO:0071949">
    <property type="term" value="F:FAD binding"/>
    <property type="evidence" value="ECO:0007669"/>
    <property type="project" value="InterPro"/>
</dbReference>
<evidence type="ECO:0000313" key="2">
    <source>
        <dbReference type="EMBL" id="PNS08587.1"/>
    </source>
</evidence>
<dbReference type="Gene3D" id="3.50.50.60">
    <property type="entry name" value="FAD/NAD(P)-binding domain"/>
    <property type="match status" value="1"/>
</dbReference>
<proteinExistence type="predicted"/>
<accession>A0A2K1Q0Z0</accession>
<sequence>MIFSLATPEFRIIACSRYYALGMEASEVRPDGQTKSAGVTADTATMPPRSCDVQACDVLVIGGGPAGSTAATLLARDGWQVVMLEKEAHPRFHIGESLLPQNMPILERLGVHDAVRDCSTLKLGADFPNDNGSYEVFDFSKSFRPQSGYAFQVKRADFDKILWDNARAAGVDARDHNKVDRVDFADDGAITVHARGQQFRPRYLLDASGRDTVLGGKLALKRKNARHASAAIFSHYRGVQRREGRDAGNVSIYRHAHGWIWVIPLSDGVTSVGAVCFPDYLKQRRGDQEAFLMQTLMAVPELDARMRDAERIAPVHVTGNYAYECTRMHGRHWSLLGDAYAFVDPMFSSGVFLAMKSAEGCARMVDGILRTPAREASLQRKFQHQFDRGLDEFKWFIYRFTSPTMKHLFANRRDLFGVERAIVSMLSGDVFDAKPILRRLRIFRVIYALTTLGMSGRAFAAWRNRRRQLDVEVREETLQGDAP</sequence>
<gene>
    <name evidence="2" type="ORF">Lysil_0216</name>
</gene>
<dbReference type="InterPro" id="IPR050816">
    <property type="entry name" value="Flavin-dep_Halogenase_NPB"/>
</dbReference>
<evidence type="ECO:0000313" key="3">
    <source>
        <dbReference type="Proteomes" id="UP000236220"/>
    </source>
</evidence>
<reference evidence="2 3" key="1">
    <citation type="submission" date="2017-08" db="EMBL/GenBank/DDBJ databases">
        <title>Lysobacter sylvestris genome.</title>
        <authorList>
            <person name="Zhang D.-C."/>
            <person name="Albuquerque L."/>
            <person name="Franca L."/>
            <person name="Froufe H.J.C."/>
            <person name="Barroso C."/>
            <person name="Egas C."/>
            <person name="Da Costa M."/>
            <person name="Margesin R."/>
        </authorList>
    </citation>
    <scope>NUCLEOTIDE SEQUENCE [LARGE SCALE GENOMIC DNA]</scope>
    <source>
        <strain evidence="2 3">AM20-91</strain>
    </source>
</reference>
<name>A0A2K1Q0Z0_9GAMM</name>
<organism evidence="2 3">
    <name type="scientific">Solilutibacter silvestris</name>
    <dbReference type="NCBI Taxonomy" id="1645665"/>
    <lineage>
        <taxon>Bacteria</taxon>
        <taxon>Pseudomonadati</taxon>
        <taxon>Pseudomonadota</taxon>
        <taxon>Gammaproteobacteria</taxon>
        <taxon>Lysobacterales</taxon>
        <taxon>Lysobacteraceae</taxon>
        <taxon>Solilutibacter</taxon>
    </lineage>
</organism>
<dbReference type="EMBL" id="NPZB01000001">
    <property type="protein sequence ID" value="PNS08587.1"/>
    <property type="molecule type" value="Genomic_DNA"/>
</dbReference>
<dbReference type="PANTHER" id="PTHR43747">
    <property type="entry name" value="FAD-BINDING PROTEIN"/>
    <property type="match status" value="1"/>
</dbReference>
<dbReference type="PRINTS" id="PR00420">
    <property type="entry name" value="RNGMNOXGNASE"/>
</dbReference>
<dbReference type="PANTHER" id="PTHR43747:SF1">
    <property type="entry name" value="SLR1998 PROTEIN"/>
    <property type="match status" value="1"/>
</dbReference>
<dbReference type="Proteomes" id="UP000236220">
    <property type="component" value="Unassembled WGS sequence"/>
</dbReference>
<dbReference type="InterPro" id="IPR036188">
    <property type="entry name" value="FAD/NAD-bd_sf"/>
</dbReference>
<keyword evidence="3" id="KW-1185">Reference proteome</keyword>
<evidence type="ECO:0000259" key="1">
    <source>
        <dbReference type="Pfam" id="PF01494"/>
    </source>
</evidence>
<dbReference type="InterPro" id="IPR002938">
    <property type="entry name" value="FAD-bd"/>
</dbReference>
<comment type="caution">
    <text evidence="2">The sequence shown here is derived from an EMBL/GenBank/DDBJ whole genome shotgun (WGS) entry which is preliminary data.</text>
</comment>
<feature type="domain" description="FAD-binding" evidence="1">
    <location>
        <begin position="56"/>
        <end position="362"/>
    </location>
</feature>
<dbReference type="AlphaFoldDB" id="A0A2K1Q0Z0"/>